<evidence type="ECO:0000313" key="2">
    <source>
        <dbReference type="EMBL" id="EFO81251.1"/>
    </source>
</evidence>
<dbReference type="Proteomes" id="UP000054010">
    <property type="component" value="Unassembled WGS sequence"/>
</dbReference>
<dbReference type="AlphaFoldDB" id="E1IC61"/>
<dbReference type="OrthoDB" id="151251at2"/>
<evidence type="ECO:0000313" key="3">
    <source>
        <dbReference type="Proteomes" id="UP000054010"/>
    </source>
</evidence>
<feature type="coiled-coil region" evidence="1">
    <location>
        <begin position="23"/>
        <end position="50"/>
    </location>
</feature>
<organism evidence="2 3">
    <name type="scientific">Oscillochloris trichoides DG-6</name>
    <dbReference type="NCBI Taxonomy" id="765420"/>
    <lineage>
        <taxon>Bacteria</taxon>
        <taxon>Bacillati</taxon>
        <taxon>Chloroflexota</taxon>
        <taxon>Chloroflexia</taxon>
        <taxon>Chloroflexales</taxon>
        <taxon>Chloroflexineae</taxon>
        <taxon>Oscillochloridaceae</taxon>
        <taxon>Oscillochloris</taxon>
    </lineage>
</organism>
<dbReference type="STRING" id="765420.OSCT_0912"/>
<dbReference type="Pfam" id="PF13620">
    <property type="entry name" value="CarboxypepD_reg"/>
    <property type="match status" value="1"/>
</dbReference>
<reference evidence="2 3" key="1">
    <citation type="journal article" date="2011" name="J. Bacteriol.">
        <title>Draft genome sequence of the anoxygenic filamentous phototrophic bacterium Oscillochloris trichoides subsp. DG-6.</title>
        <authorList>
            <person name="Kuznetsov B.B."/>
            <person name="Ivanovsky R.N."/>
            <person name="Keppen O.I."/>
            <person name="Sukhacheva M.V."/>
            <person name="Bumazhkin B.K."/>
            <person name="Patutina E.O."/>
            <person name="Beletsky A.V."/>
            <person name="Mardanov A.V."/>
            <person name="Baslerov R.V."/>
            <person name="Panteleeva A.N."/>
            <person name="Kolganova T.V."/>
            <person name="Ravin N.V."/>
            <person name="Skryabin K.G."/>
        </authorList>
    </citation>
    <scope>NUCLEOTIDE SEQUENCE [LARGE SCALE GENOMIC DNA]</scope>
    <source>
        <strain evidence="2 3">DG-6</strain>
    </source>
</reference>
<accession>E1IC61</accession>
<evidence type="ECO:0000256" key="1">
    <source>
        <dbReference type="SAM" id="Coils"/>
    </source>
</evidence>
<name>E1IC61_9CHLR</name>
<dbReference type="Gene3D" id="2.60.40.1120">
    <property type="entry name" value="Carboxypeptidase-like, regulatory domain"/>
    <property type="match status" value="1"/>
</dbReference>
<keyword evidence="1" id="KW-0175">Coiled coil</keyword>
<dbReference type="HOGENOM" id="CLU_1239146_0_0_0"/>
<gene>
    <name evidence="2" type="ORF">OSCT_0912</name>
</gene>
<dbReference type="EMBL" id="ADVR01000019">
    <property type="protein sequence ID" value="EFO81251.1"/>
    <property type="molecule type" value="Genomic_DNA"/>
</dbReference>
<protein>
    <recommendedName>
        <fullName evidence="4">Carboxypeptidase regulatory-like domain-containing protein</fullName>
    </recommendedName>
</protein>
<proteinExistence type="predicted"/>
<sequence length="223" mass="24995">MDLTSIQPGDLMAYLDGVQLPHVEQALQVSAELRQELEDLRQTERRFQAVFADLALADPQDLVDVATGQASAEQQLRVAAYVRVNPQGRQDLADLITAATPAPRLRLPRFIALPQVLATSLRALEPVAPEQSFYATELAAQVVVRILPPKDDRWRIEGFVTRNEQPVAQARISLRAEHARPRPRHTDADGFFTFARLQAGVYQLQVRFDDGMLFLPSILLNHD</sequence>
<evidence type="ECO:0008006" key="4">
    <source>
        <dbReference type="Google" id="ProtNLM"/>
    </source>
</evidence>
<keyword evidence="3" id="KW-1185">Reference proteome</keyword>
<dbReference type="SUPFAM" id="SSF49478">
    <property type="entry name" value="Cna protein B-type domain"/>
    <property type="match status" value="1"/>
</dbReference>
<comment type="caution">
    <text evidence="2">The sequence shown here is derived from an EMBL/GenBank/DDBJ whole genome shotgun (WGS) entry which is preliminary data.</text>
</comment>